<dbReference type="PANTHER" id="PTHR36974:SF1">
    <property type="entry name" value="DOXX FAMILY MEMBRANE PROTEIN"/>
    <property type="match status" value="1"/>
</dbReference>
<gene>
    <name evidence="2" type="ORF">GCM10023318_37690</name>
</gene>
<evidence type="ECO:0000313" key="3">
    <source>
        <dbReference type="Proteomes" id="UP001500603"/>
    </source>
</evidence>
<name>A0ABP9KK98_9NOCA</name>
<accession>A0ABP9KK98</accession>
<keyword evidence="1" id="KW-0472">Membrane</keyword>
<evidence type="ECO:0000256" key="1">
    <source>
        <dbReference type="SAM" id="Phobius"/>
    </source>
</evidence>
<dbReference type="RefSeq" id="WP_345496847.1">
    <property type="nucleotide sequence ID" value="NZ_BAABJM010000003.1"/>
</dbReference>
<proteinExistence type="predicted"/>
<feature type="transmembrane region" description="Helical" evidence="1">
    <location>
        <begin position="142"/>
        <end position="159"/>
    </location>
</feature>
<feature type="transmembrane region" description="Helical" evidence="1">
    <location>
        <begin position="101"/>
        <end position="122"/>
    </location>
</feature>
<keyword evidence="1" id="KW-1133">Transmembrane helix</keyword>
<protein>
    <recommendedName>
        <fullName evidence="4">DoxX family membrane protein</fullName>
    </recommendedName>
</protein>
<organism evidence="2 3">
    <name type="scientific">Nocardia callitridis</name>
    <dbReference type="NCBI Taxonomy" id="648753"/>
    <lineage>
        <taxon>Bacteria</taxon>
        <taxon>Bacillati</taxon>
        <taxon>Actinomycetota</taxon>
        <taxon>Actinomycetes</taxon>
        <taxon>Mycobacteriales</taxon>
        <taxon>Nocardiaceae</taxon>
        <taxon>Nocardia</taxon>
    </lineage>
</organism>
<dbReference type="Proteomes" id="UP001500603">
    <property type="component" value="Unassembled WGS sequence"/>
</dbReference>
<sequence>METLLVLFTTLLVLRIAGALGARRFANWSTCAAYGLGVMLIMTGTTHFLPEALADSPAPTHADFLAMVPPSLPFPSLLIYLTGALELLAAAALFRADTRRIAGIGLVPLFLVMLPANIYVAVADIPFNDAPAPPLWFRIPEQAVYIAVALLAAGVLRLSRRNSSPVPA</sequence>
<keyword evidence="1" id="KW-0812">Transmembrane</keyword>
<reference evidence="3" key="1">
    <citation type="journal article" date="2019" name="Int. J. Syst. Evol. Microbiol.">
        <title>The Global Catalogue of Microorganisms (GCM) 10K type strain sequencing project: providing services to taxonomists for standard genome sequencing and annotation.</title>
        <authorList>
            <consortium name="The Broad Institute Genomics Platform"/>
            <consortium name="The Broad Institute Genome Sequencing Center for Infectious Disease"/>
            <person name="Wu L."/>
            <person name="Ma J."/>
        </authorList>
    </citation>
    <scope>NUCLEOTIDE SEQUENCE [LARGE SCALE GENOMIC DNA]</scope>
    <source>
        <strain evidence="3">JCM 18298</strain>
    </source>
</reference>
<evidence type="ECO:0008006" key="4">
    <source>
        <dbReference type="Google" id="ProtNLM"/>
    </source>
</evidence>
<comment type="caution">
    <text evidence="2">The sequence shown here is derived from an EMBL/GenBank/DDBJ whole genome shotgun (WGS) entry which is preliminary data.</text>
</comment>
<dbReference type="EMBL" id="BAABJM010000003">
    <property type="protein sequence ID" value="GAA5058415.1"/>
    <property type="molecule type" value="Genomic_DNA"/>
</dbReference>
<feature type="transmembrane region" description="Helical" evidence="1">
    <location>
        <begin position="77"/>
        <end position="94"/>
    </location>
</feature>
<keyword evidence="3" id="KW-1185">Reference proteome</keyword>
<evidence type="ECO:0000313" key="2">
    <source>
        <dbReference type="EMBL" id="GAA5058415.1"/>
    </source>
</evidence>
<dbReference type="PANTHER" id="PTHR36974">
    <property type="entry name" value="MEMBRANE PROTEIN-RELATED"/>
    <property type="match status" value="1"/>
</dbReference>